<keyword evidence="3 6" id="KW-0812">Transmembrane</keyword>
<keyword evidence="8" id="KW-1185">Reference proteome</keyword>
<dbReference type="AlphaFoldDB" id="A0A1V9WZ29"/>
<dbReference type="PANTHER" id="PTHR10283:SF82">
    <property type="entry name" value="SOLUTE CARRIER FAMILY 13 MEMBER 2"/>
    <property type="match status" value="1"/>
</dbReference>
<feature type="transmembrane region" description="Helical" evidence="6">
    <location>
        <begin position="48"/>
        <end position="70"/>
    </location>
</feature>
<dbReference type="GO" id="GO:0005886">
    <property type="term" value="C:plasma membrane"/>
    <property type="evidence" value="ECO:0007669"/>
    <property type="project" value="TreeGrafter"/>
</dbReference>
<gene>
    <name evidence="7" type="ORF">BIW11_04993</name>
</gene>
<evidence type="ECO:0008006" key="9">
    <source>
        <dbReference type="Google" id="ProtNLM"/>
    </source>
</evidence>
<evidence type="ECO:0000256" key="5">
    <source>
        <dbReference type="ARBA" id="ARBA00023136"/>
    </source>
</evidence>
<protein>
    <recommendedName>
        <fullName evidence="9">Solute carrier family 13 member 5-like</fullName>
    </recommendedName>
</protein>
<evidence type="ECO:0000256" key="3">
    <source>
        <dbReference type="ARBA" id="ARBA00022692"/>
    </source>
</evidence>
<proteinExistence type="inferred from homology"/>
<feature type="transmembrane region" description="Helical" evidence="6">
    <location>
        <begin position="231"/>
        <end position="251"/>
    </location>
</feature>
<comment type="caution">
    <text evidence="7">The sequence shown here is derived from an EMBL/GenBank/DDBJ whole genome shotgun (WGS) entry which is preliminary data.</text>
</comment>
<dbReference type="InterPro" id="IPR001898">
    <property type="entry name" value="SLC13A/DASS"/>
</dbReference>
<name>A0A1V9WZ29_9ACAR</name>
<organism evidence="7 8">
    <name type="scientific">Tropilaelaps mercedesae</name>
    <dbReference type="NCBI Taxonomy" id="418985"/>
    <lineage>
        <taxon>Eukaryota</taxon>
        <taxon>Metazoa</taxon>
        <taxon>Ecdysozoa</taxon>
        <taxon>Arthropoda</taxon>
        <taxon>Chelicerata</taxon>
        <taxon>Arachnida</taxon>
        <taxon>Acari</taxon>
        <taxon>Parasitiformes</taxon>
        <taxon>Mesostigmata</taxon>
        <taxon>Gamasina</taxon>
        <taxon>Dermanyssoidea</taxon>
        <taxon>Laelapidae</taxon>
        <taxon>Tropilaelaps</taxon>
    </lineage>
</organism>
<evidence type="ECO:0000313" key="8">
    <source>
        <dbReference type="Proteomes" id="UP000192247"/>
    </source>
</evidence>
<evidence type="ECO:0000256" key="2">
    <source>
        <dbReference type="ARBA" id="ARBA00006772"/>
    </source>
</evidence>
<feature type="transmembrane region" description="Helical" evidence="6">
    <location>
        <begin position="124"/>
        <end position="152"/>
    </location>
</feature>
<evidence type="ECO:0000313" key="7">
    <source>
        <dbReference type="EMBL" id="OQR66366.1"/>
    </source>
</evidence>
<keyword evidence="4 6" id="KW-1133">Transmembrane helix</keyword>
<evidence type="ECO:0000256" key="6">
    <source>
        <dbReference type="SAM" id="Phobius"/>
    </source>
</evidence>
<reference evidence="7 8" key="1">
    <citation type="journal article" date="2017" name="Gigascience">
        <title>Draft genome of the honey bee ectoparasitic mite, Tropilaelaps mercedesae, is shaped by the parasitic life history.</title>
        <authorList>
            <person name="Dong X."/>
            <person name="Armstrong S.D."/>
            <person name="Xia D."/>
            <person name="Makepeace B.L."/>
            <person name="Darby A.C."/>
            <person name="Kadowaki T."/>
        </authorList>
    </citation>
    <scope>NUCLEOTIDE SEQUENCE [LARGE SCALE GENOMIC DNA]</scope>
    <source>
        <strain evidence="7">Wuxi-XJTLU</strain>
    </source>
</reference>
<keyword evidence="5 6" id="KW-0472">Membrane</keyword>
<feature type="transmembrane region" description="Helical" evidence="6">
    <location>
        <begin position="82"/>
        <end position="104"/>
    </location>
</feature>
<sequence>MASVARQLYRGWKRTFAFFVPLLLAVIPLMIPTKEAQCAYVVLLMSLFWMTEIIPLAVTAFMPLVFFPLFDILRGNAMGKAYFGETVSMFLGSLIAATAVEYSNLHNRIALRSLLLVGVTPKRLLAGIMAVTALLSMFISNAATAVLMVPIIEGILHQLRVEQPKSHSSKPNFDEADNTNIEMKRTSLISILLDELGELNNASSIQKDAGSRGSVTISAESLEQKAMLRRALYLGVCYAANIGGTGSLTGSPPNLVLKAFIDLHYPRYKNLTFTTWIFFGTPTVVINIALGWLFISFTYMKYITTDPDEAQQVWSSVRAKYAQLGSMSFHEGSVAFLFSTLLILWLFREPGFVAGWGALVPKSVKDSVPAFAIVLAMFLLPQDPSKWATSPALLDWKVIHEKTPWSVVFLIGGSIALSDGVQESGLSKWIGYQLDWLQNIPPGPVVLLVSITAMALTEVTSNTATCSVLLPIAKKVRVHPVLVELPVAFGSSYAFMLPVATAPNAIIIDGSGMTTGEMVSLINFYLLRKFVCTPERRTKSIHPSL</sequence>
<dbReference type="Proteomes" id="UP000192247">
    <property type="component" value="Unassembled WGS sequence"/>
</dbReference>
<dbReference type="Pfam" id="PF00939">
    <property type="entry name" value="Na_sulph_symp"/>
    <property type="match status" value="1"/>
</dbReference>
<dbReference type="GO" id="GO:0015137">
    <property type="term" value="F:citrate transmembrane transporter activity"/>
    <property type="evidence" value="ECO:0007669"/>
    <property type="project" value="TreeGrafter"/>
</dbReference>
<feature type="transmembrane region" description="Helical" evidence="6">
    <location>
        <begin position="271"/>
        <end position="295"/>
    </location>
</feature>
<evidence type="ECO:0000256" key="1">
    <source>
        <dbReference type="ARBA" id="ARBA00004141"/>
    </source>
</evidence>
<dbReference type="GO" id="GO:0015141">
    <property type="term" value="F:succinate transmembrane transporter activity"/>
    <property type="evidence" value="ECO:0007669"/>
    <property type="project" value="TreeGrafter"/>
</dbReference>
<dbReference type="InParanoid" id="A0A1V9WZ29"/>
<dbReference type="EMBL" id="MNPL01032789">
    <property type="protein sequence ID" value="OQR66366.1"/>
    <property type="molecule type" value="Genomic_DNA"/>
</dbReference>
<comment type="similarity">
    <text evidence="2">Belongs to the SLC13A/DASS transporter (TC 2.A.47) family. NADC subfamily.</text>
</comment>
<evidence type="ECO:0000256" key="4">
    <source>
        <dbReference type="ARBA" id="ARBA00022989"/>
    </source>
</evidence>
<dbReference type="PANTHER" id="PTHR10283">
    <property type="entry name" value="SOLUTE CARRIER FAMILY 13 MEMBER"/>
    <property type="match status" value="1"/>
</dbReference>
<dbReference type="OrthoDB" id="6493944at2759"/>
<dbReference type="STRING" id="418985.A0A1V9WZ29"/>
<feature type="transmembrane region" description="Helical" evidence="6">
    <location>
        <begin position="328"/>
        <end position="347"/>
    </location>
</feature>
<accession>A0A1V9WZ29</accession>
<comment type="subcellular location">
    <subcellularLocation>
        <location evidence="1">Membrane</location>
        <topology evidence="1">Multi-pass membrane protein</topology>
    </subcellularLocation>
</comment>